<dbReference type="GO" id="GO:0003729">
    <property type="term" value="F:mRNA binding"/>
    <property type="evidence" value="ECO:0007669"/>
    <property type="project" value="TreeGrafter"/>
</dbReference>
<feature type="compositionally biased region" description="Polar residues" evidence="6">
    <location>
        <begin position="547"/>
        <end position="556"/>
    </location>
</feature>
<evidence type="ECO:0000259" key="7">
    <source>
        <dbReference type="SMART" id="SM00739"/>
    </source>
</evidence>
<proteinExistence type="inferred from homology"/>
<dbReference type="Gene3D" id="3.30.70.940">
    <property type="entry name" value="NusG, N-terminal domain"/>
    <property type="match status" value="1"/>
</dbReference>
<dbReference type="SMART" id="SM00739">
    <property type="entry name" value="KOW"/>
    <property type="match status" value="1"/>
</dbReference>
<evidence type="ECO:0000313" key="9">
    <source>
        <dbReference type="Proteomes" id="UP000565441"/>
    </source>
</evidence>
<comment type="caution">
    <text evidence="8">The sequence shown here is derived from an EMBL/GenBank/DDBJ whole genome shotgun (WGS) entry which is preliminary data.</text>
</comment>
<dbReference type="GO" id="GO:0032044">
    <property type="term" value="C:DSIF complex"/>
    <property type="evidence" value="ECO:0007669"/>
    <property type="project" value="TreeGrafter"/>
</dbReference>
<evidence type="ECO:0000256" key="1">
    <source>
        <dbReference type="ARBA" id="ARBA00006956"/>
    </source>
</evidence>
<evidence type="ECO:0000256" key="4">
    <source>
        <dbReference type="ARBA" id="ARBA00029865"/>
    </source>
</evidence>
<comment type="similarity">
    <text evidence="1">Belongs to the SPT5 family.</text>
</comment>
<dbReference type="GO" id="GO:0006368">
    <property type="term" value="P:transcription elongation by RNA polymerase II"/>
    <property type="evidence" value="ECO:0007669"/>
    <property type="project" value="TreeGrafter"/>
</dbReference>
<dbReference type="Proteomes" id="UP000565441">
    <property type="component" value="Unassembled WGS sequence"/>
</dbReference>
<dbReference type="InterPro" id="IPR005825">
    <property type="entry name" value="Ribosomal_uL24_CS"/>
</dbReference>
<dbReference type="InterPro" id="IPR005824">
    <property type="entry name" value="KOW"/>
</dbReference>
<dbReference type="Pfam" id="PF03439">
    <property type="entry name" value="Spt5-NGN"/>
    <property type="match status" value="1"/>
</dbReference>
<dbReference type="InterPro" id="IPR039659">
    <property type="entry name" value="SPT5"/>
</dbReference>
<evidence type="ECO:0000256" key="6">
    <source>
        <dbReference type="SAM" id="MobiDB-lite"/>
    </source>
</evidence>
<dbReference type="SUPFAM" id="SSF50104">
    <property type="entry name" value="Translation proteins SH3-like domain"/>
    <property type="match status" value="1"/>
</dbReference>
<dbReference type="AlphaFoldDB" id="A0A8H5GZS6"/>
<dbReference type="InterPro" id="IPR005100">
    <property type="entry name" value="NGN-domain"/>
</dbReference>
<comment type="function">
    <text evidence="3">The SPT4-SPT5 complex mediates both activation and inhibition of transcription elongation, and plays a role in pre-mRNA processing. This complex seems to be important for the stability of the RNA polymerase II elongation machinery on the chromatin template but not for the inherent ability of this machinery to translocate down the gene.</text>
</comment>
<feature type="region of interest" description="Disordered" evidence="6">
    <location>
        <begin position="1"/>
        <end position="53"/>
    </location>
</feature>
<evidence type="ECO:0000313" key="8">
    <source>
        <dbReference type="EMBL" id="KAF5373994.1"/>
    </source>
</evidence>
<dbReference type="InterPro" id="IPR008991">
    <property type="entry name" value="Translation_prot_SH3-like_sf"/>
</dbReference>
<evidence type="ECO:0000256" key="5">
    <source>
        <dbReference type="ARBA" id="ARBA00031006"/>
    </source>
</evidence>
<reference evidence="8 9" key="1">
    <citation type="journal article" date="2020" name="ISME J.">
        <title>Uncovering the hidden diversity of litter-decomposition mechanisms in mushroom-forming fungi.</title>
        <authorList>
            <person name="Floudas D."/>
            <person name="Bentzer J."/>
            <person name="Ahren D."/>
            <person name="Johansson T."/>
            <person name="Persson P."/>
            <person name="Tunlid A."/>
        </authorList>
    </citation>
    <scope>NUCLEOTIDE SEQUENCE [LARGE SCALE GENOMIC DNA]</scope>
    <source>
        <strain evidence="8 9">CBS 661.87</strain>
    </source>
</reference>
<dbReference type="OrthoDB" id="3057097at2759"/>
<feature type="compositionally biased region" description="Acidic residues" evidence="6">
    <location>
        <begin position="15"/>
        <end position="45"/>
    </location>
</feature>
<dbReference type="GO" id="GO:0003735">
    <property type="term" value="F:structural constituent of ribosome"/>
    <property type="evidence" value="ECO:0007669"/>
    <property type="project" value="InterPro"/>
</dbReference>
<keyword evidence="2" id="KW-0804">Transcription</keyword>
<name>A0A8H5GZS6_9AGAR</name>
<dbReference type="GO" id="GO:0032784">
    <property type="term" value="P:regulation of DNA-templated transcription elongation"/>
    <property type="evidence" value="ECO:0007669"/>
    <property type="project" value="InterPro"/>
</dbReference>
<feature type="region of interest" description="Disordered" evidence="6">
    <location>
        <begin position="496"/>
        <end position="556"/>
    </location>
</feature>
<protein>
    <recommendedName>
        <fullName evidence="4">Chromatin elongation factor SPT5</fullName>
    </recommendedName>
    <alternativeName>
        <fullName evidence="5">Chromatin elongation factor spt5</fullName>
    </alternativeName>
</protein>
<dbReference type="PANTHER" id="PTHR11125">
    <property type="entry name" value="SUPPRESSOR OF TY 5"/>
    <property type="match status" value="1"/>
</dbReference>
<dbReference type="InterPro" id="IPR036735">
    <property type="entry name" value="NGN_dom_sf"/>
</dbReference>
<organism evidence="8 9">
    <name type="scientific">Tricholomella constricta</name>
    <dbReference type="NCBI Taxonomy" id="117010"/>
    <lineage>
        <taxon>Eukaryota</taxon>
        <taxon>Fungi</taxon>
        <taxon>Dikarya</taxon>
        <taxon>Basidiomycota</taxon>
        <taxon>Agaricomycotina</taxon>
        <taxon>Agaricomycetes</taxon>
        <taxon>Agaricomycetidae</taxon>
        <taxon>Agaricales</taxon>
        <taxon>Tricholomatineae</taxon>
        <taxon>Lyophyllaceae</taxon>
        <taxon>Tricholomella</taxon>
    </lineage>
</organism>
<feature type="domain" description="KOW" evidence="7">
    <location>
        <begin position="385"/>
        <end position="412"/>
    </location>
</feature>
<dbReference type="GO" id="GO:0006357">
    <property type="term" value="P:regulation of transcription by RNA polymerase II"/>
    <property type="evidence" value="ECO:0007669"/>
    <property type="project" value="InterPro"/>
</dbReference>
<evidence type="ECO:0000256" key="3">
    <source>
        <dbReference type="ARBA" id="ARBA00024691"/>
    </source>
</evidence>
<keyword evidence="9" id="KW-1185">Reference proteome</keyword>
<dbReference type="PROSITE" id="PS01108">
    <property type="entry name" value="RIBOSOMAL_L24"/>
    <property type="match status" value="1"/>
</dbReference>
<gene>
    <name evidence="8" type="ORF">D9615_009895</name>
</gene>
<dbReference type="EMBL" id="JAACJP010000038">
    <property type="protein sequence ID" value="KAF5373994.1"/>
    <property type="molecule type" value="Genomic_DNA"/>
</dbReference>
<evidence type="ECO:0000256" key="2">
    <source>
        <dbReference type="ARBA" id="ARBA00023163"/>
    </source>
</evidence>
<feature type="compositionally biased region" description="Low complexity" evidence="6">
    <location>
        <begin position="505"/>
        <end position="523"/>
    </location>
</feature>
<dbReference type="GO" id="GO:0005840">
    <property type="term" value="C:ribosome"/>
    <property type="evidence" value="ECO:0007669"/>
    <property type="project" value="InterPro"/>
</dbReference>
<dbReference type="GO" id="GO:0006412">
    <property type="term" value="P:translation"/>
    <property type="evidence" value="ECO:0007669"/>
    <property type="project" value="InterPro"/>
</dbReference>
<sequence>MEAPDARLFLSLEATVDDASEEEEEHDDEDDGFLQDDDDDDDEPVAGDRTRSHHLLALEATRAEEDGWDSLLDRARARGRTHDSHLRVTDSPPRDQSFFVGDPHLWRVAVQPGCEEAVAFVLMRKLISGTESRWAIQSIIGRASRPGWIVVEATKASDVQELCQGVANVFCKQIHIVEPEDGPSCLKEGVSYTPFCPSWLRLTKHPYRGDLAYVRDFSVWGADVIVVPRINFLRRKSTPGKRKRSPARIGKRRVTRPEQNFFEVDKMKEIWGHKSIERRNQAFLFKGKVFLDGYLCLQTDDFYPEAAIPSPDELELFRRSKSIPEEFFFTNIGDHGSASPVYRVVAGEAQGTLGIVESIADKEAVVRLSYDNVELTVPLDSLRKKVTIGDEVIVAAGPHKGVTGWVMSNIQESLVIYNHSTTQESSFNHRRPKHEARIPPKEEDLNVGRHVRIIGHSRWKDYEGIIKSTESKDMFVVEVQATMRREHLHQSNLALLNDPGLTPLSSTQTGSSTGSRHSSSISGSDERLETRQSALPLVPSTPLPPASSVSFSPAWNPSSRTPNPLSAFPYNPWMESPLLEGKRIKVQFKNTKAVLRDPGWSYGDHEGKLGLWVGTEASSAKIVLGVHSTLLVPEKYVQPIVPSVKGQNVVVLAEEGRGMEFCVVSVGATDCVVRNRHGKPDPKSRITLTKNTLAVVA</sequence>
<dbReference type="PANTHER" id="PTHR11125:SF7">
    <property type="entry name" value="TRANSCRIPTION ELONGATION FACTOR SPT5"/>
    <property type="match status" value="1"/>
</dbReference>
<accession>A0A8H5GZS6</accession>